<evidence type="ECO:0000313" key="2">
    <source>
        <dbReference type="Proteomes" id="UP000813463"/>
    </source>
</evidence>
<accession>A0A9R0K015</accession>
<feature type="domain" description="Agenet" evidence="1">
    <location>
        <begin position="229"/>
        <end position="285"/>
    </location>
</feature>
<feature type="domain" description="Agenet" evidence="1">
    <location>
        <begin position="76"/>
        <end position="132"/>
    </location>
</feature>
<dbReference type="InterPro" id="IPR008395">
    <property type="entry name" value="Agenet-like_dom"/>
</dbReference>
<dbReference type="Gene3D" id="2.30.30.140">
    <property type="match status" value="1"/>
</dbReference>
<name>A0A9R0K015_SPIOL</name>
<proteinExistence type="predicted"/>
<dbReference type="PANTHER" id="PTHR31917">
    <property type="entry name" value="AGENET DOMAIN-CONTAINING PROTEIN-RELATED"/>
    <property type="match status" value="1"/>
</dbReference>
<feature type="domain" description="Agenet" evidence="1">
    <location>
        <begin position="4"/>
        <end position="74"/>
    </location>
</feature>
<dbReference type="InterPro" id="IPR014002">
    <property type="entry name" value="Agenet_dom_plant"/>
</dbReference>
<keyword evidence="2" id="KW-1185">Reference proteome</keyword>
<dbReference type="PANTHER" id="PTHR31917:SF80">
    <property type="entry name" value="AGENET DOMAIN-CONTAINING PROTEIN-RELATED"/>
    <property type="match status" value="1"/>
</dbReference>
<feature type="domain" description="Agenet" evidence="1">
    <location>
        <begin position="158"/>
        <end position="226"/>
    </location>
</feature>
<protein>
    <submittedName>
        <fullName evidence="3">Protein AGENET DOMAIN (AGD)-CONTAINING P1</fullName>
    </submittedName>
</protein>
<sequence>MSDFQFKKGAKVEISIDEDGFRGAWFCGTVVKAPAKNDKKVLIEYETLLADDESTPLKEKVDLVQIRPTAPREINRVFKLDEEVDVSYNDGWWEGVITQVLQDNQYSVYFRPTRDQHEFKDSDLRLHREWVHGNWVPPLEDEAVRPTEEKIHEEKEEKTFIKGSLIEVSSDEDGFEGAWFAASVVEVIGKNKFLVEYRDLKTDDDKEFVREEVDALHIRPCPPKAGKVDNFKEFEEVDALYNDGWWVGIISKVLDHSKYLVFFKTTDEELEFKGDELRVHQDWIDGKWVMVSKALDLSG</sequence>
<evidence type="ECO:0000259" key="1">
    <source>
        <dbReference type="SMART" id="SM00743"/>
    </source>
</evidence>
<dbReference type="AlphaFoldDB" id="A0A9R0K015"/>
<organism evidence="2 3">
    <name type="scientific">Spinacia oleracea</name>
    <name type="common">Spinach</name>
    <dbReference type="NCBI Taxonomy" id="3562"/>
    <lineage>
        <taxon>Eukaryota</taxon>
        <taxon>Viridiplantae</taxon>
        <taxon>Streptophyta</taxon>
        <taxon>Embryophyta</taxon>
        <taxon>Tracheophyta</taxon>
        <taxon>Spermatophyta</taxon>
        <taxon>Magnoliopsida</taxon>
        <taxon>eudicotyledons</taxon>
        <taxon>Gunneridae</taxon>
        <taxon>Pentapetalae</taxon>
        <taxon>Caryophyllales</taxon>
        <taxon>Chenopodiaceae</taxon>
        <taxon>Chenopodioideae</taxon>
        <taxon>Anserineae</taxon>
        <taxon>Spinacia</taxon>
    </lineage>
</organism>
<dbReference type="KEGG" id="soe:110792938"/>
<dbReference type="Proteomes" id="UP000813463">
    <property type="component" value="Chromosome 4"/>
</dbReference>
<dbReference type="OrthoDB" id="2020707at2759"/>
<dbReference type="CDD" id="cd20406">
    <property type="entry name" value="Tudor_Agenet_AtDUF_rpt2_4"/>
    <property type="match status" value="2"/>
</dbReference>
<dbReference type="CDD" id="cd20405">
    <property type="entry name" value="Tudor_Agenet_AtDUF_rpt1_3"/>
    <property type="match status" value="2"/>
</dbReference>
<dbReference type="GeneID" id="110792938"/>
<evidence type="ECO:0000313" key="3">
    <source>
        <dbReference type="RefSeq" id="XP_021853450.1"/>
    </source>
</evidence>
<dbReference type="RefSeq" id="XP_021853450.1">
    <property type="nucleotide sequence ID" value="XM_021997758.2"/>
</dbReference>
<dbReference type="Pfam" id="PF05641">
    <property type="entry name" value="Agenet"/>
    <property type="match status" value="4"/>
</dbReference>
<reference evidence="2" key="1">
    <citation type="journal article" date="2021" name="Nat. Commun.">
        <title>Genomic analyses provide insights into spinach domestication and the genetic basis of agronomic traits.</title>
        <authorList>
            <person name="Cai X."/>
            <person name="Sun X."/>
            <person name="Xu C."/>
            <person name="Sun H."/>
            <person name="Wang X."/>
            <person name="Ge C."/>
            <person name="Zhang Z."/>
            <person name="Wang Q."/>
            <person name="Fei Z."/>
            <person name="Jiao C."/>
            <person name="Wang Q."/>
        </authorList>
    </citation>
    <scope>NUCLEOTIDE SEQUENCE [LARGE SCALE GENOMIC DNA]</scope>
    <source>
        <strain evidence="2">cv. Varoflay</strain>
    </source>
</reference>
<dbReference type="SMART" id="SM00743">
    <property type="entry name" value="Agenet"/>
    <property type="match status" value="4"/>
</dbReference>
<gene>
    <name evidence="3" type="primary">LOC110792938</name>
</gene>
<reference evidence="3" key="2">
    <citation type="submission" date="2025-08" db="UniProtKB">
        <authorList>
            <consortium name="RefSeq"/>
        </authorList>
    </citation>
    <scope>IDENTIFICATION</scope>
    <source>
        <tissue evidence="3">Leaf</tissue>
    </source>
</reference>